<accession>A0A1H2W461</accession>
<dbReference type="InterPro" id="IPR004716">
    <property type="entry name" value="PTS_IIA_glucitol/sorbitol-sp"/>
</dbReference>
<sequence length="126" mass="14257">MEYCIYELTITRIGEEAKSLLQDHNMMVIFGPDIPDSLIDVCYVHDSKEMKEEIEIGDKVYFDNQEYEVVEIGNVANENLATMGHCTFKFNVDVDEEKILGGTIYLKGENVPAVNLGSTIKIFKNA</sequence>
<dbReference type="Pfam" id="PF03829">
    <property type="entry name" value="PTSIIA_gutA"/>
    <property type="match status" value="1"/>
</dbReference>
<name>A0A1H2W461_9FIRM</name>
<dbReference type="EMBL" id="FNNG01000004">
    <property type="protein sequence ID" value="SDW75301.1"/>
    <property type="molecule type" value="Genomic_DNA"/>
</dbReference>
<dbReference type="GO" id="GO:0005737">
    <property type="term" value="C:cytoplasm"/>
    <property type="evidence" value="ECO:0007669"/>
    <property type="project" value="InterPro"/>
</dbReference>
<dbReference type="GO" id="GO:0016301">
    <property type="term" value="F:kinase activity"/>
    <property type="evidence" value="ECO:0007669"/>
    <property type="project" value="TreeGrafter"/>
</dbReference>
<dbReference type="GO" id="GO:0008982">
    <property type="term" value="F:protein-N(PI)-phosphohistidine-sugar phosphotransferase activity"/>
    <property type="evidence" value="ECO:0007669"/>
    <property type="project" value="InterPro"/>
</dbReference>
<dbReference type="OrthoDB" id="5113885at2"/>
<dbReference type="AlphaFoldDB" id="A0A1H2W461"/>
<organism evidence="2 3">
    <name type="scientific">Tepidimicrobium xylanilyticum</name>
    <dbReference type="NCBI Taxonomy" id="1123352"/>
    <lineage>
        <taxon>Bacteria</taxon>
        <taxon>Bacillati</taxon>
        <taxon>Bacillota</taxon>
        <taxon>Tissierellia</taxon>
        <taxon>Tissierellales</taxon>
        <taxon>Tepidimicrobiaceae</taxon>
        <taxon>Tepidimicrobium</taxon>
    </lineage>
</organism>
<dbReference type="Proteomes" id="UP000198828">
    <property type="component" value="Unassembled WGS sequence"/>
</dbReference>
<evidence type="ECO:0000256" key="1">
    <source>
        <dbReference type="PROSITE-ProRule" id="PRU00420"/>
    </source>
</evidence>
<feature type="modified residue" description="Phosphohistidine; by HPr" evidence="1">
    <location>
        <position position="45"/>
    </location>
</feature>
<evidence type="ECO:0000313" key="2">
    <source>
        <dbReference type="EMBL" id="SDW75301.1"/>
    </source>
</evidence>
<gene>
    <name evidence="2" type="ORF">SAMN05660923_01161</name>
</gene>
<dbReference type="PANTHER" id="PTHR40398:SF1">
    <property type="entry name" value="PTS SYSTEM GLUCITOL_SORBITOL-SPECIFIC EIIA COMPONENT"/>
    <property type="match status" value="1"/>
</dbReference>
<keyword evidence="3" id="KW-1185">Reference proteome</keyword>
<dbReference type="PROSITE" id="PS51097">
    <property type="entry name" value="PTS_EIIA_TYPE_5"/>
    <property type="match status" value="1"/>
</dbReference>
<dbReference type="RefSeq" id="WP_093751741.1">
    <property type="nucleotide sequence ID" value="NZ_FNNG01000004.1"/>
</dbReference>
<protein>
    <submittedName>
        <fullName evidence="2">PTS system, glucitol/sorbitol-specific IIA component</fullName>
    </submittedName>
</protein>
<dbReference type="Gene3D" id="2.40.33.40">
    <property type="entry name" value="Phosphotransferase system, glucitol/sorbitol-specific IIA component"/>
    <property type="match status" value="1"/>
</dbReference>
<dbReference type="InterPro" id="IPR036665">
    <property type="entry name" value="PTS_IIA_glucitol/sorbitol_sf"/>
</dbReference>
<reference evidence="2 3" key="1">
    <citation type="submission" date="2016-10" db="EMBL/GenBank/DDBJ databases">
        <authorList>
            <person name="de Groot N.N."/>
        </authorList>
    </citation>
    <scope>NUCLEOTIDE SEQUENCE [LARGE SCALE GENOMIC DNA]</scope>
    <source>
        <strain evidence="2 3">DSM 23310</strain>
    </source>
</reference>
<dbReference type="SUPFAM" id="SSF141530">
    <property type="entry name" value="PTSIIA/GutA-like"/>
    <property type="match status" value="1"/>
</dbReference>
<dbReference type="PANTHER" id="PTHR40398">
    <property type="entry name" value="PTS SYSTEM GLUCITOL/SORBITOL-SPECIFIC EIIA COMPONENT"/>
    <property type="match status" value="1"/>
</dbReference>
<evidence type="ECO:0000313" key="3">
    <source>
        <dbReference type="Proteomes" id="UP000198828"/>
    </source>
</evidence>
<dbReference type="GO" id="GO:0009401">
    <property type="term" value="P:phosphoenolpyruvate-dependent sugar phosphotransferase system"/>
    <property type="evidence" value="ECO:0007669"/>
    <property type="project" value="InterPro"/>
</dbReference>
<proteinExistence type="predicted"/>